<dbReference type="Pfam" id="PF00583">
    <property type="entry name" value="Acetyltransf_1"/>
    <property type="match status" value="1"/>
</dbReference>
<dbReference type="EMBL" id="CP157947">
    <property type="protein sequence ID" value="XBS68840.1"/>
    <property type="molecule type" value="Genomic_DNA"/>
</dbReference>
<sequence>MALVLRLPTPADYAALALWVADAAECLRWAGPDVPFPLDAKTLPRVLHEPQGARISHVLCQAESPQDPVGFGQCVTKDPGVRHLARIIVRPAARGNGFGRALCEQLMAEAVQKGDVNRITLNVYPDNHNAVALYRALGFIPAEKQPRADMVLMGKDIR</sequence>
<dbReference type="GO" id="GO:0016747">
    <property type="term" value="F:acyltransferase activity, transferring groups other than amino-acyl groups"/>
    <property type="evidence" value="ECO:0007669"/>
    <property type="project" value="InterPro"/>
</dbReference>
<name>A0AAU7Q6N5_9GAMM</name>
<keyword evidence="1" id="KW-0808">Transferase</keyword>
<dbReference type="InterPro" id="IPR000182">
    <property type="entry name" value="GNAT_dom"/>
</dbReference>
<dbReference type="PROSITE" id="PS51186">
    <property type="entry name" value="GNAT"/>
    <property type="match status" value="1"/>
</dbReference>
<dbReference type="InterPro" id="IPR050832">
    <property type="entry name" value="Bact_Acetyltransf"/>
</dbReference>
<proteinExistence type="predicted"/>
<dbReference type="PANTHER" id="PTHR43877">
    <property type="entry name" value="AMINOALKYLPHOSPHONATE N-ACETYLTRANSFERASE-RELATED-RELATED"/>
    <property type="match status" value="1"/>
</dbReference>
<gene>
    <name evidence="4" type="ORF">ABK905_20065</name>
</gene>
<evidence type="ECO:0000256" key="1">
    <source>
        <dbReference type="ARBA" id="ARBA00022679"/>
    </source>
</evidence>
<evidence type="ECO:0000259" key="3">
    <source>
        <dbReference type="PROSITE" id="PS51186"/>
    </source>
</evidence>
<reference evidence="4" key="1">
    <citation type="submission" date="2024-06" db="EMBL/GenBank/DDBJ databases">
        <authorList>
            <person name="Coelho C."/>
            <person name="Bento M."/>
            <person name="Garcia E."/>
            <person name="Camelo A."/>
            <person name="Brandao I."/>
            <person name="Espirito Santo C."/>
            <person name="Trovao J."/>
            <person name="Verissimo A."/>
            <person name="Costa J."/>
            <person name="Tiago I."/>
        </authorList>
    </citation>
    <scope>NUCLEOTIDE SEQUENCE</scope>
    <source>
        <strain evidence="4">KWT182</strain>
    </source>
</reference>
<dbReference type="Gene3D" id="3.40.630.30">
    <property type="match status" value="1"/>
</dbReference>
<keyword evidence="2" id="KW-0012">Acyltransferase</keyword>
<evidence type="ECO:0000256" key="2">
    <source>
        <dbReference type="ARBA" id="ARBA00023315"/>
    </source>
</evidence>
<dbReference type="InterPro" id="IPR016181">
    <property type="entry name" value="Acyl_CoA_acyltransferase"/>
</dbReference>
<organism evidence="4">
    <name type="scientific">Acerihabitans sp. KWT182</name>
    <dbReference type="NCBI Taxonomy" id="3157919"/>
    <lineage>
        <taxon>Bacteria</taxon>
        <taxon>Pseudomonadati</taxon>
        <taxon>Pseudomonadota</taxon>
        <taxon>Gammaproteobacteria</taxon>
        <taxon>Enterobacterales</taxon>
        <taxon>Pectobacteriaceae</taxon>
        <taxon>Acerihabitans</taxon>
    </lineage>
</organism>
<dbReference type="CDD" id="cd04301">
    <property type="entry name" value="NAT_SF"/>
    <property type="match status" value="1"/>
</dbReference>
<feature type="domain" description="N-acetyltransferase" evidence="3">
    <location>
        <begin position="3"/>
        <end position="158"/>
    </location>
</feature>
<evidence type="ECO:0000313" key="4">
    <source>
        <dbReference type="EMBL" id="XBS68840.1"/>
    </source>
</evidence>
<dbReference type="SUPFAM" id="SSF55729">
    <property type="entry name" value="Acyl-CoA N-acyltransferases (Nat)"/>
    <property type="match status" value="1"/>
</dbReference>
<dbReference type="AlphaFoldDB" id="A0AAU7Q6N5"/>
<protein>
    <submittedName>
        <fullName evidence="4">GNAT family N-acetyltransferase</fullName>
    </submittedName>
</protein>
<accession>A0AAU7Q6N5</accession>